<organism evidence="4 5">
    <name type="scientific">Rhizobium nepotum 39/7</name>
    <dbReference type="NCBI Taxonomy" id="1368418"/>
    <lineage>
        <taxon>Bacteria</taxon>
        <taxon>Pseudomonadati</taxon>
        <taxon>Pseudomonadota</taxon>
        <taxon>Alphaproteobacteria</taxon>
        <taxon>Hyphomicrobiales</taxon>
        <taxon>Rhizobiaceae</taxon>
        <taxon>Rhizobium/Agrobacterium group</taxon>
        <taxon>Rhizobium</taxon>
    </lineage>
</organism>
<dbReference type="Proteomes" id="UP000052068">
    <property type="component" value="Unassembled WGS sequence"/>
</dbReference>
<dbReference type="PROSITE" id="PS51186">
    <property type="entry name" value="GNAT"/>
    <property type="match status" value="1"/>
</dbReference>
<feature type="domain" description="N-acetyltransferase" evidence="3">
    <location>
        <begin position="2"/>
        <end position="151"/>
    </location>
</feature>
<name>A0ABR5CM72_9HYPH</name>
<proteinExistence type="predicted"/>
<dbReference type="SUPFAM" id="SSF55729">
    <property type="entry name" value="Acyl-CoA N-acyltransferases (Nat)"/>
    <property type="match status" value="1"/>
</dbReference>
<evidence type="ECO:0000259" key="3">
    <source>
        <dbReference type="PROSITE" id="PS51186"/>
    </source>
</evidence>
<dbReference type="CDD" id="cd04301">
    <property type="entry name" value="NAT_SF"/>
    <property type="match status" value="1"/>
</dbReference>
<evidence type="ECO:0000313" key="4">
    <source>
        <dbReference type="EMBL" id="KJF65692.1"/>
    </source>
</evidence>
<keyword evidence="1" id="KW-0808">Transferase</keyword>
<protein>
    <submittedName>
        <fullName evidence="4">GCN5 family acetyltransferase</fullName>
    </submittedName>
</protein>
<comment type="caution">
    <text evidence="4">The sequence shown here is derived from an EMBL/GenBank/DDBJ whole genome shotgun (WGS) entry which is preliminary data.</text>
</comment>
<sequence>MLEIRPAKTIDHESIVQLWHQGWHDAHADIVPSEVLAFRTKDHFSLWLKEAQDAFYVATEDDRVLGLSVKRAEVVKLYVSTRARGTGVAHALLSHAERLLHGAGITTAVLFCTAGDVRAERFYQREGRSLKHSFVDVLWTPKTVDMKFMVSTHRYEKDLAPTA</sequence>
<dbReference type="Pfam" id="PF00583">
    <property type="entry name" value="Acetyltransf_1"/>
    <property type="match status" value="1"/>
</dbReference>
<gene>
    <name evidence="4" type="ORF">RS75_21865</name>
</gene>
<evidence type="ECO:0000256" key="2">
    <source>
        <dbReference type="ARBA" id="ARBA00023315"/>
    </source>
</evidence>
<dbReference type="InterPro" id="IPR000182">
    <property type="entry name" value="GNAT_dom"/>
</dbReference>
<accession>A0ABR5CM72</accession>
<evidence type="ECO:0000256" key="1">
    <source>
        <dbReference type="ARBA" id="ARBA00022679"/>
    </source>
</evidence>
<dbReference type="InterPro" id="IPR016181">
    <property type="entry name" value="Acyl_CoA_acyltransferase"/>
</dbReference>
<dbReference type="Gene3D" id="3.40.630.30">
    <property type="match status" value="1"/>
</dbReference>
<keyword evidence="5" id="KW-1185">Reference proteome</keyword>
<dbReference type="InterPro" id="IPR050832">
    <property type="entry name" value="Bact_Acetyltransf"/>
</dbReference>
<evidence type="ECO:0000313" key="5">
    <source>
        <dbReference type="Proteomes" id="UP000052068"/>
    </source>
</evidence>
<dbReference type="EMBL" id="JWJH01000026">
    <property type="protein sequence ID" value="KJF65692.1"/>
    <property type="molecule type" value="Genomic_DNA"/>
</dbReference>
<keyword evidence="2" id="KW-0012">Acyltransferase</keyword>
<reference evidence="4 5" key="1">
    <citation type="submission" date="2015-03" db="EMBL/GenBank/DDBJ databases">
        <title>Draft Genome Sequences of Agrobacterium nepotum Strain 39/7T (= CFBP 7436T = LMG 26435T) and Agrobacterium sp. Strain KFB 330 (= CFBP 8308 = LMG 28674).</title>
        <authorList>
            <person name="Kuzmanovic N."/>
            <person name="Pulawska J."/>
            <person name="Obradovic A."/>
        </authorList>
    </citation>
    <scope>NUCLEOTIDE SEQUENCE [LARGE SCALE GENOMIC DNA]</scope>
    <source>
        <strain evidence="4 5">39/7</strain>
    </source>
</reference>
<dbReference type="PANTHER" id="PTHR43877">
    <property type="entry name" value="AMINOALKYLPHOSPHONATE N-ACETYLTRANSFERASE-RELATED-RELATED"/>
    <property type="match status" value="1"/>
</dbReference>
<dbReference type="PANTHER" id="PTHR43877:SF2">
    <property type="entry name" value="AMINOALKYLPHOSPHONATE N-ACETYLTRANSFERASE-RELATED"/>
    <property type="match status" value="1"/>
</dbReference>